<sequence>MKRKIKITVSAVFIAAFCILFSGSAMATEIKDAQLQMESLIDKKEEMEKRITELEKEKEDVVQYIEKLDKELNSLMVEIQKMQENITGTEAELENTRVDLEEARKTESNQYETMKKRIKYMYEHGSEDYLDIILNSSSFSDLLNRVEYVSKIAEYDDNLLKEYQASKKLVEQKESELESTLNTLNAMKEELEIEQDGVEKLVSNKTSELKKFEDNIAVSKDEVNNYEKAIAEQEELVEKLLEEERKRIEEQIRKEEEKRKQEEEKRRQEELQNNNGNNDSTNQDDTSDSGVVSSEGFRWPLNVSGTITSQFGYRTAPTAGASTYHKGIDIAVSSGTSIVAAAGGTVVTSAYQAAAGNYIMIYHGDSIYTVYMHCSAVYVSVGQEVSQGEVIAAVGSTGVSTGPHLHFGISVNGSYVNPLTYVSKP</sequence>
<dbReference type="Proteomes" id="UP000199659">
    <property type="component" value="Unassembled WGS sequence"/>
</dbReference>
<evidence type="ECO:0000313" key="8">
    <source>
        <dbReference type="Proteomes" id="UP000199659"/>
    </source>
</evidence>
<evidence type="ECO:0000256" key="1">
    <source>
        <dbReference type="ARBA" id="ARBA00022729"/>
    </source>
</evidence>
<evidence type="ECO:0000256" key="4">
    <source>
        <dbReference type="SAM" id="SignalP"/>
    </source>
</evidence>
<keyword evidence="1 4" id="KW-0732">Signal</keyword>
<feature type="signal peptide" evidence="4">
    <location>
        <begin position="1"/>
        <end position="27"/>
    </location>
</feature>
<evidence type="ECO:0000313" key="7">
    <source>
        <dbReference type="EMBL" id="SFR65111.1"/>
    </source>
</evidence>
<feature type="coiled-coil region" evidence="2">
    <location>
        <begin position="30"/>
        <end position="117"/>
    </location>
</feature>
<dbReference type="GO" id="GO:0004222">
    <property type="term" value="F:metalloendopeptidase activity"/>
    <property type="evidence" value="ECO:0007669"/>
    <property type="project" value="TreeGrafter"/>
</dbReference>
<dbReference type="PANTHER" id="PTHR21666:SF270">
    <property type="entry name" value="MUREIN HYDROLASE ACTIVATOR ENVC"/>
    <property type="match status" value="1"/>
</dbReference>
<keyword evidence="7" id="KW-0378">Hydrolase</keyword>
<dbReference type="EMBL" id="FOYZ01000002">
    <property type="protein sequence ID" value="SFR65111.1"/>
    <property type="molecule type" value="Genomic_DNA"/>
</dbReference>
<organism evidence="7 8">
    <name type="scientific">Anaeromicropila populeti</name>
    <dbReference type="NCBI Taxonomy" id="37658"/>
    <lineage>
        <taxon>Bacteria</taxon>
        <taxon>Bacillati</taxon>
        <taxon>Bacillota</taxon>
        <taxon>Clostridia</taxon>
        <taxon>Lachnospirales</taxon>
        <taxon>Lachnospiraceae</taxon>
        <taxon>Anaeromicropila</taxon>
    </lineage>
</organism>
<dbReference type="Pfam" id="PF24568">
    <property type="entry name" value="CC_PcsB"/>
    <property type="match status" value="1"/>
</dbReference>
<dbReference type="PANTHER" id="PTHR21666">
    <property type="entry name" value="PEPTIDASE-RELATED"/>
    <property type="match status" value="1"/>
</dbReference>
<accession>A0A1I6IEJ3</accession>
<keyword evidence="2" id="KW-0175">Coiled coil</keyword>
<gene>
    <name evidence="7" type="ORF">SAMN05661086_00765</name>
</gene>
<dbReference type="Gene3D" id="2.70.70.10">
    <property type="entry name" value="Glucose Permease (Domain IIA)"/>
    <property type="match status" value="1"/>
</dbReference>
<name>A0A1I6IEJ3_9FIRM</name>
<keyword evidence="8" id="KW-1185">Reference proteome</keyword>
<feature type="compositionally biased region" description="Low complexity" evidence="3">
    <location>
        <begin position="271"/>
        <end position="290"/>
    </location>
</feature>
<evidence type="ECO:0000259" key="6">
    <source>
        <dbReference type="Pfam" id="PF24568"/>
    </source>
</evidence>
<evidence type="ECO:0000259" key="5">
    <source>
        <dbReference type="Pfam" id="PF01551"/>
    </source>
</evidence>
<proteinExistence type="predicted"/>
<feature type="domain" description="Peptidoglycan hydrolase PcsB coiled-coil" evidence="6">
    <location>
        <begin position="108"/>
        <end position="173"/>
    </location>
</feature>
<dbReference type="STRING" id="37658.SAMN05661086_00765"/>
<feature type="compositionally biased region" description="Basic and acidic residues" evidence="3">
    <location>
        <begin position="253"/>
        <end position="270"/>
    </location>
</feature>
<dbReference type="SUPFAM" id="SSF51261">
    <property type="entry name" value="Duplicated hybrid motif"/>
    <property type="match status" value="1"/>
</dbReference>
<feature type="domain" description="M23ase beta-sheet core" evidence="5">
    <location>
        <begin position="324"/>
        <end position="418"/>
    </location>
</feature>
<feature type="region of interest" description="Disordered" evidence="3">
    <location>
        <begin position="253"/>
        <end position="296"/>
    </location>
</feature>
<dbReference type="InterPro" id="IPR057309">
    <property type="entry name" value="PcsB_CC"/>
</dbReference>
<evidence type="ECO:0000256" key="2">
    <source>
        <dbReference type="SAM" id="Coils"/>
    </source>
</evidence>
<dbReference type="InterPro" id="IPR050570">
    <property type="entry name" value="Cell_wall_metabolism_enzyme"/>
</dbReference>
<dbReference type="CDD" id="cd12797">
    <property type="entry name" value="M23_peptidase"/>
    <property type="match status" value="1"/>
</dbReference>
<dbReference type="Pfam" id="PF01551">
    <property type="entry name" value="Peptidase_M23"/>
    <property type="match status" value="1"/>
</dbReference>
<dbReference type="RefSeq" id="WP_092559368.1">
    <property type="nucleotide sequence ID" value="NZ_FOYZ01000002.1"/>
</dbReference>
<dbReference type="InterPro" id="IPR016047">
    <property type="entry name" value="M23ase_b-sheet_dom"/>
</dbReference>
<dbReference type="Gene3D" id="6.10.250.3150">
    <property type="match status" value="1"/>
</dbReference>
<dbReference type="AlphaFoldDB" id="A0A1I6IEJ3"/>
<reference evidence="7 8" key="1">
    <citation type="submission" date="2016-10" db="EMBL/GenBank/DDBJ databases">
        <authorList>
            <person name="de Groot N.N."/>
        </authorList>
    </citation>
    <scope>NUCLEOTIDE SEQUENCE [LARGE SCALE GENOMIC DNA]</scope>
    <source>
        <strain evidence="7 8">743A</strain>
    </source>
</reference>
<protein>
    <submittedName>
        <fullName evidence="7">Murein DD-endopeptidase MepM and murein hydrolase activator NlpD, contain LysM domain</fullName>
    </submittedName>
</protein>
<evidence type="ECO:0000256" key="3">
    <source>
        <dbReference type="SAM" id="MobiDB-lite"/>
    </source>
</evidence>
<dbReference type="OrthoDB" id="9809488at2"/>
<feature type="chain" id="PRO_5011745450" evidence="4">
    <location>
        <begin position="28"/>
        <end position="425"/>
    </location>
</feature>
<dbReference type="InterPro" id="IPR011055">
    <property type="entry name" value="Dup_hybrid_motif"/>
</dbReference>